<accession>A0AAU2V930</accession>
<feature type="region of interest" description="Disordered" evidence="1">
    <location>
        <begin position="63"/>
        <end position="90"/>
    </location>
</feature>
<protein>
    <submittedName>
        <fullName evidence="2">Uncharacterized protein</fullName>
    </submittedName>
</protein>
<organism evidence="2">
    <name type="scientific">Streptomyces sp. NBC_00003</name>
    <dbReference type="NCBI Taxonomy" id="2903608"/>
    <lineage>
        <taxon>Bacteria</taxon>
        <taxon>Bacillati</taxon>
        <taxon>Actinomycetota</taxon>
        <taxon>Actinomycetes</taxon>
        <taxon>Kitasatosporales</taxon>
        <taxon>Streptomycetaceae</taxon>
        <taxon>Streptomyces</taxon>
    </lineage>
</organism>
<feature type="compositionally biased region" description="Basic and acidic residues" evidence="1">
    <location>
        <begin position="1"/>
        <end position="13"/>
    </location>
</feature>
<feature type="region of interest" description="Disordered" evidence="1">
    <location>
        <begin position="1"/>
        <end position="21"/>
    </location>
</feature>
<dbReference type="EMBL" id="CP108318">
    <property type="protein sequence ID" value="WTW63970.1"/>
    <property type="molecule type" value="Genomic_DNA"/>
</dbReference>
<sequence>MATPKHMDQRDGDATMADPRTYPRSAVELAAFVDDYLYGCDPAAGCGVCAALARELAAARKADEHGKAYDAAAEIRNHPHQNPHQRSEKA</sequence>
<name>A0AAU2V930_9ACTN</name>
<feature type="compositionally biased region" description="Basic and acidic residues" evidence="1">
    <location>
        <begin position="63"/>
        <end position="77"/>
    </location>
</feature>
<proteinExistence type="predicted"/>
<dbReference type="AlphaFoldDB" id="A0AAU2V930"/>
<reference evidence="2" key="1">
    <citation type="submission" date="2022-10" db="EMBL/GenBank/DDBJ databases">
        <title>The complete genomes of actinobacterial strains from the NBC collection.</title>
        <authorList>
            <person name="Joergensen T.S."/>
            <person name="Alvarez Arevalo M."/>
            <person name="Sterndorff E.B."/>
            <person name="Faurdal D."/>
            <person name="Vuksanovic O."/>
            <person name="Mourched A.-S."/>
            <person name="Charusanti P."/>
            <person name="Shaw S."/>
            <person name="Blin K."/>
            <person name="Weber T."/>
        </authorList>
    </citation>
    <scope>NUCLEOTIDE SEQUENCE</scope>
    <source>
        <strain evidence="2">NBC_00003</strain>
    </source>
</reference>
<gene>
    <name evidence="2" type="ORF">OG549_26870</name>
</gene>
<evidence type="ECO:0000313" key="2">
    <source>
        <dbReference type="EMBL" id="WTW63970.1"/>
    </source>
</evidence>
<evidence type="ECO:0000256" key="1">
    <source>
        <dbReference type="SAM" id="MobiDB-lite"/>
    </source>
</evidence>